<protein>
    <submittedName>
        <fullName evidence="2">Uncharacterized protein</fullName>
    </submittedName>
</protein>
<keyword evidence="1" id="KW-0812">Transmembrane</keyword>
<reference evidence="2 3" key="1">
    <citation type="submission" date="2019-08" db="EMBL/GenBank/DDBJ databases">
        <title>A chromosome-level genome assembly, high-density linkage maps, and genome scans reveal the genomic architecture of hybrid incompatibilities underlying speciation via character displacement in darters (Percidae: Etheostominae).</title>
        <authorList>
            <person name="Moran R.L."/>
            <person name="Catchen J.M."/>
            <person name="Fuller R.C."/>
        </authorList>
    </citation>
    <scope>NUCLEOTIDE SEQUENCE [LARGE SCALE GENOMIC DNA]</scope>
    <source>
        <strain evidence="2">EspeVRDwgs_2016</strain>
        <tissue evidence="2">Muscle</tissue>
    </source>
</reference>
<evidence type="ECO:0000313" key="3">
    <source>
        <dbReference type="Proteomes" id="UP000327493"/>
    </source>
</evidence>
<keyword evidence="1" id="KW-1133">Transmembrane helix</keyword>
<evidence type="ECO:0000313" key="2">
    <source>
        <dbReference type="EMBL" id="KAA8593559.1"/>
    </source>
</evidence>
<comment type="caution">
    <text evidence="2">The sequence shown here is derived from an EMBL/GenBank/DDBJ whole genome shotgun (WGS) entry which is preliminary data.</text>
</comment>
<keyword evidence="1" id="KW-0472">Membrane</keyword>
<gene>
    <name evidence="2" type="ORF">FQN60_009675</name>
</gene>
<name>A0A5J5DJZ5_9PERO</name>
<feature type="transmembrane region" description="Helical" evidence="1">
    <location>
        <begin position="70"/>
        <end position="90"/>
    </location>
</feature>
<organism evidence="2 3">
    <name type="scientific">Etheostoma spectabile</name>
    <name type="common">orangethroat darter</name>
    <dbReference type="NCBI Taxonomy" id="54343"/>
    <lineage>
        <taxon>Eukaryota</taxon>
        <taxon>Metazoa</taxon>
        <taxon>Chordata</taxon>
        <taxon>Craniata</taxon>
        <taxon>Vertebrata</taxon>
        <taxon>Euteleostomi</taxon>
        <taxon>Actinopterygii</taxon>
        <taxon>Neopterygii</taxon>
        <taxon>Teleostei</taxon>
        <taxon>Neoteleostei</taxon>
        <taxon>Acanthomorphata</taxon>
        <taxon>Eupercaria</taxon>
        <taxon>Perciformes</taxon>
        <taxon>Percoidei</taxon>
        <taxon>Percidae</taxon>
        <taxon>Etheostomatinae</taxon>
        <taxon>Etheostoma</taxon>
    </lineage>
</organism>
<sequence length="154" mass="16835">MDDCPGPIPRKIVEPKNNIFKKQGLVHRSDSRQNLPSCCQHIDRNGPDSRHSLCWAPSPPARGRDETQKITIVVIGLVLSVCAGCCFAVLGRVEGVRWAGGLILLVNGLTKKQDAGLSSRLRMAIPWLKRNTFPLSAAKSFRGVNPDLLLTSDP</sequence>
<accession>A0A5J5DJZ5</accession>
<keyword evidence="3" id="KW-1185">Reference proteome</keyword>
<evidence type="ECO:0000256" key="1">
    <source>
        <dbReference type="SAM" id="Phobius"/>
    </source>
</evidence>
<dbReference type="AlphaFoldDB" id="A0A5J5DJZ5"/>
<dbReference type="EMBL" id="VOFY01000004">
    <property type="protein sequence ID" value="KAA8593559.1"/>
    <property type="molecule type" value="Genomic_DNA"/>
</dbReference>
<proteinExistence type="predicted"/>
<dbReference type="Proteomes" id="UP000327493">
    <property type="component" value="Chromosome 4"/>
</dbReference>